<protein>
    <submittedName>
        <fullName evidence="3">Extradiol dioxygenase</fullName>
    </submittedName>
</protein>
<feature type="domain" description="VOC" evidence="2">
    <location>
        <begin position="3"/>
        <end position="108"/>
    </location>
</feature>
<accession>A0A932A9Z1</accession>
<dbReference type="GO" id="GO:0051213">
    <property type="term" value="F:dioxygenase activity"/>
    <property type="evidence" value="ECO:0007669"/>
    <property type="project" value="UniProtKB-KW"/>
</dbReference>
<dbReference type="InterPro" id="IPR029068">
    <property type="entry name" value="Glyas_Bleomycin-R_OHBP_Dase"/>
</dbReference>
<evidence type="ECO:0000313" key="3">
    <source>
        <dbReference type="EMBL" id="MBI2679322.1"/>
    </source>
</evidence>
<organism evidence="3 4">
    <name type="scientific">Candidatus Korobacter versatilis</name>
    <dbReference type="NCBI Taxonomy" id="658062"/>
    <lineage>
        <taxon>Bacteria</taxon>
        <taxon>Pseudomonadati</taxon>
        <taxon>Acidobacteriota</taxon>
        <taxon>Terriglobia</taxon>
        <taxon>Terriglobales</taxon>
        <taxon>Candidatus Korobacteraceae</taxon>
        <taxon>Candidatus Korobacter</taxon>
    </lineage>
</organism>
<comment type="caution">
    <text evidence="3">The sequence shown here is derived from an EMBL/GenBank/DDBJ whole genome shotgun (WGS) entry which is preliminary data.</text>
</comment>
<proteinExistence type="predicted"/>
<dbReference type="AlphaFoldDB" id="A0A932A9Z1"/>
<name>A0A932A9Z1_9BACT</name>
<dbReference type="InterPro" id="IPR037523">
    <property type="entry name" value="VOC_core"/>
</dbReference>
<reference evidence="3" key="1">
    <citation type="submission" date="2020-07" db="EMBL/GenBank/DDBJ databases">
        <title>Huge and variable diversity of episymbiotic CPR bacteria and DPANN archaea in groundwater ecosystems.</title>
        <authorList>
            <person name="He C.Y."/>
            <person name="Keren R."/>
            <person name="Whittaker M."/>
            <person name="Farag I.F."/>
            <person name="Doudna J."/>
            <person name="Cate J.H.D."/>
            <person name="Banfield J.F."/>
        </authorList>
    </citation>
    <scope>NUCLEOTIDE SEQUENCE</scope>
    <source>
        <strain evidence="3">NC_groundwater_580_Pr5_B-0.1um_64_19</strain>
    </source>
</reference>
<evidence type="ECO:0000259" key="2">
    <source>
        <dbReference type="PROSITE" id="PS51819"/>
    </source>
</evidence>
<dbReference type="Gene3D" id="3.10.180.10">
    <property type="entry name" value="2,3-Dihydroxybiphenyl 1,2-Dioxygenase, domain 1"/>
    <property type="match status" value="1"/>
</dbReference>
<evidence type="ECO:0000256" key="1">
    <source>
        <dbReference type="SAM" id="MobiDB-lite"/>
    </source>
</evidence>
<evidence type="ECO:0000313" key="4">
    <source>
        <dbReference type="Proteomes" id="UP000779809"/>
    </source>
</evidence>
<gene>
    <name evidence="3" type="ORF">HYX28_11125</name>
</gene>
<dbReference type="Proteomes" id="UP000779809">
    <property type="component" value="Unassembled WGS sequence"/>
</dbReference>
<dbReference type="SUPFAM" id="SSF54593">
    <property type="entry name" value="Glyoxalase/Bleomycin resistance protein/Dihydroxybiphenyl dioxygenase"/>
    <property type="match status" value="1"/>
</dbReference>
<dbReference type="EMBL" id="JACPNR010000014">
    <property type="protein sequence ID" value="MBI2679322.1"/>
    <property type="molecule type" value="Genomic_DNA"/>
</dbReference>
<keyword evidence="3" id="KW-0223">Dioxygenase</keyword>
<feature type="compositionally biased region" description="Basic residues" evidence="1">
    <location>
        <begin position="125"/>
        <end position="143"/>
    </location>
</feature>
<feature type="region of interest" description="Disordered" evidence="1">
    <location>
        <begin position="116"/>
        <end position="143"/>
    </location>
</feature>
<sequence length="143" mass="15635">MITGVHALIYAKQAEQVREFFKKTLKFPTVDAGHGWLLFALPPAEMGVHPTDKDGSYDLYLMCDNIEKTVAELTRHGARFPRGITTAGWGKVTAIELPGGLEMGLYEARHPTALGLARPAPSKAKPAKKAAKKAAPKKKSKRR</sequence>
<keyword evidence="3" id="KW-0560">Oxidoreductase</keyword>
<dbReference type="PROSITE" id="PS51819">
    <property type="entry name" value="VOC"/>
    <property type="match status" value="1"/>
</dbReference>